<dbReference type="GeneID" id="37020414"/>
<dbReference type="InterPro" id="IPR036517">
    <property type="entry name" value="FF_domain_sf"/>
</dbReference>
<keyword evidence="5" id="KW-0539">Nucleus</keyword>
<dbReference type="InterPro" id="IPR001202">
    <property type="entry name" value="WW_dom"/>
</dbReference>
<dbReference type="FunFam" id="1.10.10.440:FF:000013">
    <property type="entry name" value="pre-mRNA-processing protein 40A isoform X1"/>
    <property type="match status" value="1"/>
</dbReference>
<dbReference type="GO" id="GO:0005685">
    <property type="term" value="C:U1 snRNP"/>
    <property type="evidence" value="ECO:0007669"/>
    <property type="project" value="TreeGrafter"/>
</dbReference>
<evidence type="ECO:0000259" key="7">
    <source>
        <dbReference type="PROSITE" id="PS50020"/>
    </source>
</evidence>
<feature type="compositionally biased region" description="Basic and acidic residues" evidence="6">
    <location>
        <begin position="652"/>
        <end position="682"/>
    </location>
</feature>
<dbReference type="GO" id="GO:0071004">
    <property type="term" value="C:U2-type prespliceosome"/>
    <property type="evidence" value="ECO:0007669"/>
    <property type="project" value="TreeGrafter"/>
</dbReference>
<gene>
    <name evidence="8" type="ORF">FA14DRAFT_160344</name>
</gene>
<dbReference type="RefSeq" id="XP_025355271.1">
    <property type="nucleotide sequence ID" value="XM_025498633.1"/>
</dbReference>
<dbReference type="FunCoup" id="A0A316VBF0">
    <property type="interactions" value="729"/>
</dbReference>
<sequence length="710" mass="82396">MSSSPMARPPMPIQGWTEHKNAQGRVYWYNQAEKRSVWEKPTELKTARERALSQTQWKEYQSGERKYYVNSVTKESSWTLPKELKNLFDSIPDESSVNGSASPYGGSSVRPQQRQMYSGPPPGFQSPDHSTNGSNSPMPPSASRSPVIHMPPTGPSQQQPYRGPQSHHSAQAAPVAGGEEAFIQLLREKGVDASWTWEQTMRQIITEPLYKALATLAERKAVFSKYVRMKEEEVEKAKKQKAKEIEPLARESIKDKIANGRIVAWLSYEGMLQRCSSKSAWKKLESIGLKEAKEAWESIRKELREEERKRKKDLRERNRKVFMQLLHSFEADVLTRWKDARQTVLESDEWKADEKLRQIDLVDMIEVFDELIQSIEKQKTQEMKQAHVTQKRQDRQRREWFCKLLQEGKKDGWITARSTFGEVYDRIKSESQLQEMLGQPGSTPLDFFFDVLDDLQRELDLLTDTVIDALQNHPNAPYQVSESTTLNELKEAIRLSVEKAKDSKFNEIESRPDDELKLVLDELIRKVQDEKRRVERKLRHLGEDLRYALKKYAHHHSNALGGEDESELDKAWSEWKPILADLKLNEWDAYNRTPFKLEEDQIDEARRSAWERFVERQKEKLSERRKVQDQDGSHSSGRKRKSEGESSMSPVKSREASRKERRAGEKDSTTRERERHERRSGYIDEPSAAKKAKHQGGAAEEDSEEEEGEV</sequence>
<feature type="domain" description="WW" evidence="7">
    <location>
        <begin position="57"/>
        <end position="83"/>
    </location>
</feature>
<dbReference type="InterPro" id="IPR039726">
    <property type="entry name" value="Prp40-like"/>
</dbReference>
<evidence type="ECO:0000313" key="9">
    <source>
        <dbReference type="Proteomes" id="UP000245771"/>
    </source>
</evidence>
<protein>
    <recommendedName>
        <fullName evidence="7">WW domain-containing protein</fullName>
    </recommendedName>
</protein>
<keyword evidence="9" id="KW-1185">Reference proteome</keyword>
<feature type="compositionally biased region" description="Basic and acidic residues" evidence="6">
    <location>
        <begin position="620"/>
        <end position="632"/>
    </location>
</feature>
<dbReference type="AlphaFoldDB" id="A0A316VBF0"/>
<name>A0A316VBF0_9BASI</name>
<dbReference type="InterPro" id="IPR036020">
    <property type="entry name" value="WW_dom_sf"/>
</dbReference>
<dbReference type="Pfam" id="PF00397">
    <property type="entry name" value="WW"/>
    <property type="match status" value="1"/>
</dbReference>
<keyword evidence="4" id="KW-0508">mRNA splicing</keyword>
<dbReference type="Gene3D" id="2.20.70.10">
    <property type="match status" value="2"/>
</dbReference>
<evidence type="ECO:0000256" key="3">
    <source>
        <dbReference type="ARBA" id="ARBA00022737"/>
    </source>
</evidence>
<dbReference type="STRING" id="1280837.A0A316VBF0"/>
<dbReference type="PROSITE" id="PS01159">
    <property type="entry name" value="WW_DOMAIN_1"/>
    <property type="match status" value="1"/>
</dbReference>
<feature type="region of interest" description="Disordered" evidence="6">
    <location>
        <begin position="91"/>
        <end position="175"/>
    </location>
</feature>
<dbReference type="SUPFAM" id="SSF81698">
    <property type="entry name" value="FF domain"/>
    <property type="match status" value="3"/>
</dbReference>
<accession>A0A316VBF0</accession>
<evidence type="ECO:0000256" key="4">
    <source>
        <dbReference type="ARBA" id="ARBA00023187"/>
    </source>
</evidence>
<dbReference type="SUPFAM" id="SSF51045">
    <property type="entry name" value="WW domain"/>
    <property type="match status" value="2"/>
</dbReference>
<evidence type="ECO:0000256" key="5">
    <source>
        <dbReference type="ARBA" id="ARBA00023242"/>
    </source>
</evidence>
<dbReference type="CDD" id="cd00201">
    <property type="entry name" value="WW"/>
    <property type="match status" value="2"/>
</dbReference>
<comment type="subcellular location">
    <subcellularLocation>
        <location evidence="1">Nucleus</location>
    </subcellularLocation>
</comment>
<feature type="compositionally biased region" description="Polar residues" evidence="6">
    <location>
        <begin position="127"/>
        <end position="136"/>
    </location>
</feature>
<dbReference type="PANTHER" id="PTHR11864">
    <property type="entry name" value="PRE-MRNA-PROCESSING PROTEIN PRP40"/>
    <property type="match status" value="1"/>
</dbReference>
<dbReference type="Pfam" id="PF01846">
    <property type="entry name" value="FF"/>
    <property type="match status" value="1"/>
</dbReference>
<organism evidence="8 9">
    <name type="scientific">Meira miltonrushii</name>
    <dbReference type="NCBI Taxonomy" id="1280837"/>
    <lineage>
        <taxon>Eukaryota</taxon>
        <taxon>Fungi</taxon>
        <taxon>Dikarya</taxon>
        <taxon>Basidiomycota</taxon>
        <taxon>Ustilaginomycotina</taxon>
        <taxon>Exobasidiomycetes</taxon>
        <taxon>Exobasidiales</taxon>
        <taxon>Brachybasidiaceae</taxon>
        <taxon>Meira</taxon>
    </lineage>
</organism>
<feature type="domain" description="WW" evidence="7">
    <location>
        <begin position="15"/>
        <end position="43"/>
    </location>
</feature>
<dbReference type="OrthoDB" id="187617at2759"/>
<dbReference type="PROSITE" id="PS50020">
    <property type="entry name" value="WW_DOMAIN_2"/>
    <property type="match status" value="2"/>
</dbReference>
<proteinExistence type="predicted"/>
<feature type="compositionally biased region" description="Acidic residues" evidence="6">
    <location>
        <begin position="699"/>
        <end position="710"/>
    </location>
</feature>
<dbReference type="GO" id="GO:0045292">
    <property type="term" value="P:mRNA cis splicing, via spliceosome"/>
    <property type="evidence" value="ECO:0007669"/>
    <property type="project" value="InterPro"/>
</dbReference>
<dbReference type="PANTHER" id="PTHR11864:SF0">
    <property type="entry name" value="PRP40 PRE-MRNA PROCESSING FACTOR 40 HOMOLOG A (YEAST)"/>
    <property type="match status" value="1"/>
</dbReference>
<dbReference type="SMART" id="SM00441">
    <property type="entry name" value="FF"/>
    <property type="match status" value="3"/>
</dbReference>
<dbReference type="EMBL" id="KZ819603">
    <property type="protein sequence ID" value="PWN34969.1"/>
    <property type="molecule type" value="Genomic_DNA"/>
</dbReference>
<evidence type="ECO:0000256" key="1">
    <source>
        <dbReference type="ARBA" id="ARBA00004123"/>
    </source>
</evidence>
<keyword evidence="3" id="KW-0677">Repeat</keyword>
<evidence type="ECO:0000256" key="6">
    <source>
        <dbReference type="SAM" id="MobiDB-lite"/>
    </source>
</evidence>
<dbReference type="InParanoid" id="A0A316VBF0"/>
<dbReference type="Gene3D" id="1.10.10.440">
    <property type="entry name" value="FF domain"/>
    <property type="match status" value="3"/>
</dbReference>
<keyword evidence="2" id="KW-0507">mRNA processing</keyword>
<dbReference type="SMART" id="SM00456">
    <property type="entry name" value="WW"/>
    <property type="match status" value="2"/>
</dbReference>
<dbReference type="Proteomes" id="UP000245771">
    <property type="component" value="Unassembled WGS sequence"/>
</dbReference>
<reference evidence="8 9" key="1">
    <citation type="journal article" date="2018" name="Mol. Biol. Evol.">
        <title>Broad Genomic Sampling Reveals a Smut Pathogenic Ancestry of the Fungal Clade Ustilaginomycotina.</title>
        <authorList>
            <person name="Kijpornyongpan T."/>
            <person name="Mondo S.J."/>
            <person name="Barry K."/>
            <person name="Sandor L."/>
            <person name="Lee J."/>
            <person name="Lipzen A."/>
            <person name="Pangilinan J."/>
            <person name="LaButti K."/>
            <person name="Hainaut M."/>
            <person name="Henrissat B."/>
            <person name="Grigoriev I.V."/>
            <person name="Spatafora J.W."/>
            <person name="Aime M.C."/>
        </authorList>
    </citation>
    <scope>NUCLEOTIDE SEQUENCE [LARGE SCALE GENOMIC DNA]</scope>
    <source>
        <strain evidence="8 9">MCA 3882</strain>
    </source>
</reference>
<feature type="region of interest" description="Disordered" evidence="6">
    <location>
        <begin position="620"/>
        <end position="710"/>
    </location>
</feature>
<evidence type="ECO:0000256" key="2">
    <source>
        <dbReference type="ARBA" id="ARBA00022664"/>
    </source>
</evidence>
<evidence type="ECO:0000313" key="8">
    <source>
        <dbReference type="EMBL" id="PWN34969.1"/>
    </source>
</evidence>
<dbReference type="InterPro" id="IPR002713">
    <property type="entry name" value="FF_domain"/>
</dbReference>
<dbReference type="GO" id="GO:0003723">
    <property type="term" value="F:RNA binding"/>
    <property type="evidence" value="ECO:0007669"/>
    <property type="project" value="TreeGrafter"/>
</dbReference>